<keyword evidence="13 22" id="KW-0460">Magnesium</keyword>
<dbReference type="GO" id="GO:0048257">
    <property type="term" value="F:3'-flap endonuclease activity"/>
    <property type="evidence" value="ECO:0007669"/>
    <property type="project" value="TreeGrafter"/>
</dbReference>
<organism evidence="26 27">
    <name type="scientific">Pseudolycoriella hygida</name>
    <dbReference type="NCBI Taxonomy" id="35572"/>
    <lineage>
        <taxon>Eukaryota</taxon>
        <taxon>Metazoa</taxon>
        <taxon>Ecdysozoa</taxon>
        <taxon>Arthropoda</taxon>
        <taxon>Hexapoda</taxon>
        <taxon>Insecta</taxon>
        <taxon>Pterygota</taxon>
        <taxon>Neoptera</taxon>
        <taxon>Endopterygota</taxon>
        <taxon>Diptera</taxon>
        <taxon>Nematocera</taxon>
        <taxon>Sciaroidea</taxon>
        <taxon>Sciaridae</taxon>
        <taxon>Pseudolycoriella</taxon>
    </lineage>
</organism>
<name>A0A9Q0MQK3_9DIPT</name>
<dbReference type="EC" id="3.1.22.-" evidence="22"/>
<evidence type="ECO:0000259" key="25">
    <source>
        <dbReference type="SMART" id="SM00891"/>
    </source>
</evidence>
<protein>
    <recommendedName>
        <fullName evidence="22 23">Multifunctional fusion protein</fullName>
    </recommendedName>
    <domain>
        <recommendedName>
            <fullName evidence="22">Crossover junction endonuclease MUS81</fullName>
            <ecNumber evidence="22">3.1.22.-</ecNumber>
        </recommendedName>
    </domain>
    <domain>
        <recommendedName>
            <fullName evidence="23">26S proteasome complex subunit SEM1</fullName>
        </recommendedName>
    </domain>
</protein>
<dbReference type="InterPro" id="IPR047416">
    <property type="entry name" value="XPF_nuclease_Mus81"/>
</dbReference>
<keyword evidence="11 22" id="KW-0227">DNA damage</keyword>
<dbReference type="SUPFAM" id="SSF52980">
    <property type="entry name" value="Restriction endonuclease-like"/>
    <property type="match status" value="1"/>
</dbReference>
<evidence type="ECO:0000256" key="18">
    <source>
        <dbReference type="ARBA" id="ARBA00023204"/>
    </source>
</evidence>
<dbReference type="InterPro" id="IPR006166">
    <property type="entry name" value="ERCC4_domain"/>
</dbReference>
<keyword evidence="20 22" id="KW-0539">Nucleus</keyword>
<dbReference type="InterPro" id="IPR027421">
    <property type="entry name" value="DNA_pol_lamdba_lyase_dom_sf"/>
</dbReference>
<dbReference type="Gene3D" id="3.40.50.10130">
    <property type="match status" value="1"/>
</dbReference>
<dbReference type="PANTHER" id="PTHR13451">
    <property type="entry name" value="CLASS II CROSSOVER JUNCTION ENDONUCLEASE MUS81"/>
    <property type="match status" value="1"/>
</dbReference>
<evidence type="ECO:0000256" key="15">
    <source>
        <dbReference type="ARBA" id="ARBA00023136"/>
    </source>
</evidence>
<dbReference type="GO" id="GO:0000712">
    <property type="term" value="P:resolution of meiotic recombination intermediates"/>
    <property type="evidence" value="ECO:0007669"/>
    <property type="project" value="TreeGrafter"/>
</dbReference>
<dbReference type="Pfam" id="PF05160">
    <property type="entry name" value="DSS1_SEM1"/>
    <property type="match status" value="1"/>
</dbReference>
<dbReference type="GO" id="GO:0000727">
    <property type="term" value="P:double-strand break repair via break-induced replication"/>
    <property type="evidence" value="ECO:0007669"/>
    <property type="project" value="UniProtKB-UniRule"/>
</dbReference>
<dbReference type="GO" id="GO:0046872">
    <property type="term" value="F:metal ion binding"/>
    <property type="evidence" value="ECO:0007669"/>
    <property type="project" value="UniProtKB-UniRule"/>
</dbReference>
<keyword evidence="10 22" id="KW-0255">Endonuclease</keyword>
<dbReference type="InterPro" id="IPR033309">
    <property type="entry name" value="Mus81"/>
</dbReference>
<evidence type="ECO:0000256" key="6">
    <source>
        <dbReference type="ARBA" id="ARBA00022692"/>
    </source>
</evidence>
<dbReference type="GO" id="GO:0005634">
    <property type="term" value="C:nucleus"/>
    <property type="evidence" value="ECO:0007669"/>
    <property type="project" value="UniProtKB-SubCell"/>
</dbReference>
<evidence type="ECO:0000256" key="4">
    <source>
        <dbReference type="ARBA" id="ARBA00010015"/>
    </source>
</evidence>
<evidence type="ECO:0000256" key="20">
    <source>
        <dbReference type="ARBA" id="ARBA00023242"/>
    </source>
</evidence>
<dbReference type="GO" id="GO:0006308">
    <property type="term" value="P:DNA catabolic process"/>
    <property type="evidence" value="ECO:0007669"/>
    <property type="project" value="UniProtKB-UniRule"/>
</dbReference>
<keyword evidence="9" id="KW-0552">Olfaction</keyword>
<dbReference type="GO" id="GO:0031297">
    <property type="term" value="P:replication fork processing"/>
    <property type="evidence" value="ECO:0007669"/>
    <property type="project" value="UniProtKB-ARBA"/>
</dbReference>
<evidence type="ECO:0000256" key="23">
    <source>
        <dbReference type="RuleBase" id="RU369057"/>
    </source>
</evidence>
<comment type="caution">
    <text evidence="26">The sequence shown here is derived from an EMBL/GenBank/DDBJ whole genome shotgun (WGS) entry which is preliminary data.</text>
</comment>
<feature type="chain" id="PRO_5040140344" description="Multifunctional fusion protein" evidence="24">
    <location>
        <begin position="19"/>
        <end position="654"/>
    </location>
</feature>
<keyword evidence="7 22" id="KW-0540">Nuclease</keyword>
<evidence type="ECO:0000256" key="19">
    <source>
        <dbReference type="ARBA" id="ARBA00023224"/>
    </source>
</evidence>
<evidence type="ECO:0000256" key="17">
    <source>
        <dbReference type="ARBA" id="ARBA00023172"/>
    </source>
</evidence>
<dbReference type="InterPro" id="IPR007834">
    <property type="entry name" value="DSS1_SEM1"/>
</dbReference>
<keyword evidence="27" id="KW-1185">Reference proteome</keyword>
<dbReference type="CDD" id="cd13768">
    <property type="entry name" value="DSS1_Sem1"/>
    <property type="match status" value="1"/>
</dbReference>
<evidence type="ECO:0000256" key="7">
    <source>
        <dbReference type="ARBA" id="ARBA00022722"/>
    </source>
</evidence>
<evidence type="ECO:0000256" key="1">
    <source>
        <dbReference type="ARBA" id="ARBA00001946"/>
    </source>
</evidence>
<evidence type="ECO:0000256" key="5">
    <source>
        <dbReference type="ARBA" id="ARBA00022606"/>
    </source>
</evidence>
<dbReference type="GO" id="GO:0048476">
    <property type="term" value="C:Holliday junction resolvase complex"/>
    <property type="evidence" value="ECO:0007669"/>
    <property type="project" value="UniProtKB-UniRule"/>
</dbReference>
<keyword evidence="19" id="KW-0807">Transducer</keyword>
<dbReference type="Pfam" id="PF02949">
    <property type="entry name" value="7tm_6"/>
    <property type="match status" value="1"/>
</dbReference>
<evidence type="ECO:0000256" key="21">
    <source>
        <dbReference type="ARBA" id="ARBA00034491"/>
    </source>
</evidence>
<dbReference type="InterPro" id="IPR010996">
    <property type="entry name" value="HHH_MUS81"/>
</dbReference>
<evidence type="ECO:0000256" key="2">
    <source>
        <dbReference type="ARBA" id="ARBA00004123"/>
    </source>
</evidence>
<keyword evidence="23" id="KW-0647">Proteasome</keyword>
<dbReference type="Gene3D" id="1.10.150.110">
    <property type="entry name" value="DNA polymerase beta, N-terminal domain-like"/>
    <property type="match status" value="1"/>
</dbReference>
<dbReference type="OrthoDB" id="5963188at2759"/>
<keyword evidence="12 22" id="KW-0378">Hydrolase</keyword>
<evidence type="ECO:0000256" key="8">
    <source>
        <dbReference type="ARBA" id="ARBA00022723"/>
    </source>
</evidence>
<evidence type="ECO:0000256" key="13">
    <source>
        <dbReference type="ARBA" id="ARBA00022842"/>
    </source>
</evidence>
<sequence>MQLLLFALSTIAFQVVIAEGVQFVFFIGPTVVILCQLFLYCYYGQRITDQACSLSDSVYQLKWYNYPTKFQKYFQLIMLRSQNSFFFSGMEKKKCCQKSCCITIKSEVKTILLSTKLFLFNTVYLAMADKDKAKVDLGLLEEDDEFEEFPAEDWTGTKENEDELNVWEDNWDDDNVEDDFSQQLRAQLEGQKSEKNPCELKRNEYSSARFGSAISVFMKFKMFSTSPNKQRIKLTQINPNPLFEKWLVDWIKQAESKNSMKKHALMKALDSLRKYPLVLRTGRDCAILDGFGEGICRMLDEKLQRENHVVSEQKLDESLKEAVKIASRRINQDKRRQIKETVVGPSTVANAIREDFQMPGDSEPCSSECSDTVFMTGGSFTIILLVDTAETVGKAKRNLDATIQQLTERKVKFEVRRLSVGDFLWICRDSNNQEVVLPYIVERKRMDDLAASIKDKRFHEQKFRLRGSGVQNIIYLIESKGNNQFLGLPISNLLQAGTNTQIQNGFSVKFTDSHTDSMLYLTVLTNILIATYKDKNLMITNKENLWPCGPSEATIPVMKFSEFTQLSTKMRNFTIKDLFVRQLVQLKTLNVEKALAITKVYPTPSHLLMRYNQCIEESEGELLLAEIQYSSGKKIGPTISRAIYHLYNSKPSEL</sequence>
<keyword evidence="18 22" id="KW-0234">DNA repair</keyword>
<keyword evidence="24" id="KW-0732">Signal</keyword>
<dbReference type="GO" id="GO:0008821">
    <property type="term" value="F:crossover junction DNA endonuclease activity"/>
    <property type="evidence" value="ECO:0007669"/>
    <property type="project" value="UniProtKB-UniRule"/>
</dbReference>
<comment type="subunit">
    <text evidence="22">Interacts with EME1.</text>
</comment>
<evidence type="ECO:0000256" key="24">
    <source>
        <dbReference type="SAM" id="SignalP"/>
    </source>
</evidence>
<evidence type="ECO:0000313" key="27">
    <source>
        <dbReference type="Proteomes" id="UP001151699"/>
    </source>
</evidence>
<gene>
    <name evidence="26" type="primary">mus81</name>
    <name evidence="26" type="ORF">Bhyg_14758</name>
</gene>
<feature type="domain" description="ERCC4" evidence="25">
    <location>
        <begin position="383"/>
        <end position="481"/>
    </location>
</feature>
<keyword evidence="15" id="KW-0472">Membrane</keyword>
<dbReference type="Pfam" id="PF21292">
    <property type="entry name" value="EME1-MUS81_C"/>
    <property type="match status" value="1"/>
</dbReference>
<dbReference type="FunFam" id="1.10.150.110:FF:000001">
    <property type="entry name" value="Putative Crossover junction endonuclease MUS81"/>
    <property type="match status" value="1"/>
</dbReference>
<comment type="function">
    <text evidence="22">Interacts with EME1 to form a DNA structure-specific endonuclease with substrate preference for branched DNA structures with a 5'-end at the branch nick. Typical substrates include 3'-flap structures, D-loops, replication forks and nicked Holliday junctions. May be required in mitosis for the processing of stalled or collapsed replication fork intermediates. May be required in meiosis for the repair of meiosis-specific double strand breaks subsequent to single-end invasion (SEI).</text>
</comment>
<dbReference type="SMART" id="SM01385">
    <property type="entry name" value="DSS1_SEM1"/>
    <property type="match status" value="1"/>
</dbReference>
<evidence type="ECO:0000256" key="16">
    <source>
        <dbReference type="ARBA" id="ARBA00023170"/>
    </source>
</evidence>
<evidence type="ECO:0000256" key="3">
    <source>
        <dbReference type="ARBA" id="ARBA00004141"/>
    </source>
</evidence>
<proteinExistence type="inferred from homology"/>
<dbReference type="InterPro" id="IPR042530">
    <property type="entry name" value="EME1/EME2_C"/>
</dbReference>
<keyword evidence="17 22" id="KW-0233">DNA recombination</keyword>
<feature type="signal peptide" evidence="24">
    <location>
        <begin position="1"/>
        <end position="18"/>
    </location>
</feature>
<dbReference type="GO" id="GO:0006406">
    <property type="term" value="P:mRNA export from nucleus"/>
    <property type="evidence" value="ECO:0007669"/>
    <property type="project" value="UniProtKB-UniRule"/>
</dbReference>
<dbReference type="GO" id="GO:0043248">
    <property type="term" value="P:proteasome assembly"/>
    <property type="evidence" value="ECO:0007669"/>
    <property type="project" value="UniProtKB-UniRule"/>
</dbReference>
<keyword evidence="14" id="KW-1133">Transmembrane helix</keyword>
<dbReference type="AlphaFoldDB" id="A0A9Q0MQK3"/>
<comment type="function">
    <text evidence="23">Component of the 26S proteasome, a multiprotein complex involved in the ATP-dependent degradation of ubiquitinated proteins.</text>
</comment>
<comment type="similarity">
    <text evidence="4 22">Belongs to the XPF family.</text>
</comment>
<reference evidence="26" key="1">
    <citation type="submission" date="2022-07" db="EMBL/GenBank/DDBJ databases">
        <authorList>
            <person name="Trinca V."/>
            <person name="Uliana J.V.C."/>
            <person name="Torres T.T."/>
            <person name="Ward R.J."/>
            <person name="Monesi N."/>
        </authorList>
    </citation>
    <scope>NUCLEOTIDE SEQUENCE</scope>
    <source>
        <strain evidence="26">HSMRA1968</strain>
        <tissue evidence="26">Whole embryos</tissue>
    </source>
</reference>
<evidence type="ECO:0000256" key="11">
    <source>
        <dbReference type="ARBA" id="ARBA00022763"/>
    </source>
</evidence>
<keyword evidence="6" id="KW-0812">Transmembrane</keyword>
<evidence type="ECO:0000256" key="14">
    <source>
        <dbReference type="ARBA" id="ARBA00022989"/>
    </source>
</evidence>
<dbReference type="FunFam" id="3.40.50.10130:FF:000003">
    <property type="entry name" value="Crossover junction endonuclease MUS81"/>
    <property type="match status" value="1"/>
</dbReference>
<evidence type="ECO:0000256" key="12">
    <source>
        <dbReference type="ARBA" id="ARBA00022801"/>
    </source>
</evidence>
<dbReference type="Pfam" id="PF02732">
    <property type="entry name" value="ERCC4"/>
    <property type="match status" value="1"/>
</dbReference>
<dbReference type="PANTHER" id="PTHR13451:SF0">
    <property type="entry name" value="CROSSOVER JUNCTION ENDONUCLEASE MUS81"/>
    <property type="match status" value="1"/>
</dbReference>
<dbReference type="GO" id="GO:0031573">
    <property type="term" value="P:mitotic intra-S DNA damage checkpoint signaling"/>
    <property type="evidence" value="ECO:0007669"/>
    <property type="project" value="TreeGrafter"/>
</dbReference>
<evidence type="ECO:0000256" key="10">
    <source>
        <dbReference type="ARBA" id="ARBA00022759"/>
    </source>
</evidence>
<keyword evidence="16" id="KW-0675">Receptor</keyword>
<dbReference type="GO" id="GO:0008541">
    <property type="term" value="C:proteasome regulatory particle, lid subcomplex"/>
    <property type="evidence" value="ECO:0007669"/>
    <property type="project" value="UniProtKB-UniRule"/>
</dbReference>
<evidence type="ECO:0000313" key="26">
    <source>
        <dbReference type="EMBL" id="KAJ6636170.1"/>
    </source>
</evidence>
<evidence type="ECO:0000256" key="22">
    <source>
        <dbReference type="RuleBase" id="RU369042"/>
    </source>
</evidence>
<dbReference type="Pfam" id="PF14716">
    <property type="entry name" value="HHH_8"/>
    <property type="match status" value="1"/>
</dbReference>
<keyword evidence="5" id="KW-0716">Sensory transduction</keyword>
<dbReference type="Proteomes" id="UP001151699">
    <property type="component" value="Chromosome C"/>
</dbReference>
<keyword evidence="8 22" id="KW-0479">Metal-binding</keyword>
<dbReference type="Gene3D" id="1.10.150.670">
    <property type="entry name" value="Crossover junction endonuclease EME1, DNA-binding domain"/>
    <property type="match status" value="1"/>
</dbReference>
<dbReference type="GO" id="GO:0003677">
    <property type="term" value="F:DNA binding"/>
    <property type="evidence" value="ECO:0007669"/>
    <property type="project" value="UniProtKB-UniRule"/>
</dbReference>
<dbReference type="SMART" id="SM00891">
    <property type="entry name" value="ERCC4"/>
    <property type="match status" value="1"/>
</dbReference>
<dbReference type="EMBL" id="WJQU01000004">
    <property type="protein sequence ID" value="KAJ6636170.1"/>
    <property type="molecule type" value="Genomic_DNA"/>
</dbReference>
<dbReference type="CDD" id="cd20074">
    <property type="entry name" value="XPF_nuclease_Mus81"/>
    <property type="match status" value="1"/>
</dbReference>
<dbReference type="GO" id="GO:0005549">
    <property type="term" value="F:odorant binding"/>
    <property type="evidence" value="ECO:0007669"/>
    <property type="project" value="InterPro"/>
</dbReference>
<dbReference type="InterPro" id="IPR011335">
    <property type="entry name" value="Restrct_endonuc-II-like"/>
</dbReference>
<accession>A0A9Q0MQK3</accession>
<dbReference type="GO" id="GO:0004984">
    <property type="term" value="F:olfactory receptor activity"/>
    <property type="evidence" value="ECO:0007669"/>
    <property type="project" value="InterPro"/>
</dbReference>
<dbReference type="GO" id="GO:0016020">
    <property type="term" value="C:membrane"/>
    <property type="evidence" value="ECO:0007669"/>
    <property type="project" value="UniProtKB-SubCell"/>
</dbReference>
<evidence type="ECO:0000256" key="9">
    <source>
        <dbReference type="ARBA" id="ARBA00022725"/>
    </source>
</evidence>
<comment type="similarity">
    <text evidence="21 23">Belongs to the DSS1/SEM1 family.</text>
</comment>
<comment type="subcellular location">
    <subcellularLocation>
        <location evidence="3">Membrane</location>
        <topology evidence="3">Multi-pass membrane protein</topology>
    </subcellularLocation>
    <subcellularLocation>
        <location evidence="2 22">Nucleus</location>
    </subcellularLocation>
</comment>
<dbReference type="InterPro" id="IPR004117">
    <property type="entry name" value="7tm6_olfct_rcpt"/>
</dbReference>
<comment type="cofactor">
    <cofactor evidence="1 22">
        <name>Mg(2+)</name>
        <dbReference type="ChEBI" id="CHEBI:18420"/>
    </cofactor>
</comment>
<dbReference type="SUPFAM" id="SSF47802">
    <property type="entry name" value="DNA polymerase beta, N-terminal domain-like"/>
    <property type="match status" value="1"/>
</dbReference>